<evidence type="ECO:0000259" key="1">
    <source>
        <dbReference type="Pfam" id="PF01909"/>
    </source>
</evidence>
<sequence length="265" mass="29922">MAVDNYISKNLNYLLSLLSDVTWPPRWAGERFASLYSLFGRGVFGFDEVCSRLSIDGGRAHVLLTVLRRSGALIDFRRTRPRLYRLLDPRSFMLVASGAVSKPSNIQGEYVQLVYDVLRALKKSWRPSSAAVYGSVARHSATPLSDVDLLVVSDSFSGSLSSRIDALLEIERDVDVKSELSFLKSYGIHTRLSFYPLKKSEAERLPLLFLDMVYDAAILLDDGFLRSLFSQMRSRLELMGAKRYMSKRGAWYWDLGPRAVEASTL</sequence>
<dbReference type="Pfam" id="PF01909">
    <property type="entry name" value="NTP_transf_2"/>
    <property type="match status" value="1"/>
</dbReference>
<keyword evidence="2" id="KW-0808">Transferase</keyword>
<dbReference type="Gene3D" id="3.30.460.10">
    <property type="entry name" value="Beta Polymerase, domain 2"/>
    <property type="match status" value="1"/>
</dbReference>
<organism evidence="2">
    <name type="scientific">Caldiarchaeum subterraneum</name>
    <dbReference type="NCBI Taxonomy" id="311458"/>
    <lineage>
        <taxon>Archaea</taxon>
        <taxon>Nitrososphaerota</taxon>
        <taxon>Candidatus Caldarchaeales</taxon>
        <taxon>Candidatus Caldarchaeaceae</taxon>
        <taxon>Candidatus Caldarchaeum</taxon>
    </lineage>
</organism>
<dbReference type="InterPro" id="IPR043519">
    <property type="entry name" value="NT_sf"/>
</dbReference>
<protein>
    <submittedName>
        <fullName evidence="2">Nucleotidyltransferase domain-containing protein</fullName>
    </submittedName>
</protein>
<dbReference type="CDD" id="cd05403">
    <property type="entry name" value="NT_KNTase_like"/>
    <property type="match status" value="1"/>
</dbReference>
<dbReference type="GO" id="GO:0016779">
    <property type="term" value="F:nucleotidyltransferase activity"/>
    <property type="evidence" value="ECO:0007669"/>
    <property type="project" value="InterPro"/>
</dbReference>
<dbReference type="SUPFAM" id="SSF81301">
    <property type="entry name" value="Nucleotidyltransferase"/>
    <property type="match status" value="1"/>
</dbReference>
<comment type="caution">
    <text evidence="2">The sequence shown here is derived from an EMBL/GenBank/DDBJ whole genome shotgun (WGS) entry which is preliminary data.</text>
</comment>
<proteinExistence type="predicted"/>
<evidence type="ECO:0000313" key="2">
    <source>
        <dbReference type="EMBL" id="HHR40842.1"/>
    </source>
</evidence>
<reference evidence="2" key="1">
    <citation type="journal article" date="2020" name="mSystems">
        <title>Genome- and Community-Level Interaction Insights into Carbon Utilization and Element Cycling Functions of Hydrothermarchaeota in Hydrothermal Sediment.</title>
        <authorList>
            <person name="Zhou Z."/>
            <person name="Liu Y."/>
            <person name="Xu W."/>
            <person name="Pan J."/>
            <person name="Luo Z.H."/>
            <person name="Li M."/>
        </authorList>
    </citation>
    <scope>NUCLEOTIDE SEQUENCE [LARGE SCALE GENOMIC DNA]</scope>
    <source>
        <strain evidence="2">SpSt-1084</strain>
    </source>
</reference>
<dbReference type="InterPro" id="IPR002934">
    <property type="entry name" value="Polymerase_NTP_transf_dom"/>
</dbReference>
<dbReference type="EMBL" id="DRXS01000181">
    <property type="protein sequence ID" value="HHR40842.1"/>
    <property type="molecule type" value="Genomic_DNA"/>
</dbReference>
<dbReference type="AlphaFoldDB" id="A0A7C5YA01"/>
<feature type="domain" description="Polymerase nucleotidyl transferase" evidence="1">
    <location>
        <begin position="117"/>
        <end position="172"/>
    </location>
</feature>
<gene>
    <name evidence="2" type="ORF">ENM42_03330</name>
</gene>
<accession>A0A7C5YA01</accession>
<name>A0A7C5YA01_CALS0</name>